<dbReference type="InterPro" id="IPR000595">
    <property type="entry name" value="cNMP-bd_dom"/>
</dbReference>
<dbReference type="PROSITE" id="PS50042">
    <property type="entry name" value="CNMP_BINDING_3"/>
    <property type="match status" value="1"/>
</dbReference>
<evidence type="ECO:0000259" key="1">
    <source>
        <dbReference type="PROSITE" id="PS50042"/>
    </source>
</evidence>
<gene>
    <name evidence="2" type="ORF">METZ01_LOCUS154017</name>
</gene>
<name>A0A382AJH9_9ZZZZ</name>
<dbReference type="InterPro" id="IPR014710">
    <property type="entry name" value="RmlC-like_jellyroll"/>
</dbReference>
<dbReference type="GO" id="GO:0005829">
    <property type="term" value="C:cytosol"/>
    <property type="evidence" value="ECO:0007669"/>
    <property type="project" value="TreeGrafter"/>
</dbReference>
<dbReference type="AlphaFoldDB" id="A0A382AJH9"/>
<dbReference type="GO" id="GO:0003700">
    <property type="term" value="F:DNA-binding transcription factor activity"/>
    <property type="evidence" value="ECO:0007669"/>
    <property type="project" value="TreeGrafter"/>
</dbReference>
<dbReference type="SMART" id="SM00100">
    <property type="entry name" value="cNMP"/>
    <property type="match status" value="1"/>
</dbReference>
<dbReference type="PROSITE" id="PS00889">
    <property type="entry name" value="CNMP_BINDING_2"/>
    <property type="match status" value="1"/>
</dbReference>
<reference evidence="2" key="1">
    <citation type="submission" date="2018-05" db="EMBL/GenBank/DDBJ databases">
        <authorList>
            <person name="Lanie J.A."/>
            <person name="Ng W.-L."/>
            <person name="Kazmierczak K.M."/>
            <person name="Andrzejewski T.M."/>
            <person name="Davidsen T.M."/>
            <person name="Wayne K.J."/>
            <person name="Tettelin H."/>
            <person name="Glass J.I."/>
            <person name="Rusch D."/>
            <person name="Podicherti R."/>
            <person name="Tsui H.-C.T."/>
            <person name="Winkler M.E."/>
        </authorList>
    </citation>
    <scope>NUCLEOTIDE SEQUENCE</scope>
</reference>
<dbReference type="EMBL" id="UINC01025493">
    <property type="protein sequence ID" value="SVB01163.1"/>
    <property type="molecule type" value="Genomic_DNA"/>
</dbReference>
<evidence type="ECO:0000313" key="2">
    <source>
        <dbReference type="EMBL" id="SVB01163.1"/>
    </source>
</evidence>
<organism evidence="2">
    <name type="scientific">marine metagenome</name>
    <dbReference type="NCBI Taxonomy" id="408172"/>
    <lineage>
        <taxon>unclassified sequences</taxon>
        <taxon>metagenomes</taxon>
        <taxon>ecological metagenomes</taxon>
    </lineage>
</organism>
<dbReference type="InterPro" id="IPR050397">
    <property type="entry name" value="Env_Response_Regulators"/>
</dbReference>
<dbReference type="InterPro" id="IPR018488">
    <property type="entry name" value="cNMP-bd_CS"/>
</dbReference>
<dbReference type="PANTHER" id="PTHR24567">
    <property type="entry name" value="CRP FAMILY TRANSCRIPTIONAL REGULATORY PROTEIN"/>
    <property type="match status" value="1"/>
</dbReference>
<dbReference type="CDD" id="cd00038">
    <property type="entry name" value="CAP_ED"/>
    <property type="match status" value="1"/>
</dbReference>
<proteinExistence type="predicted"/>
<feature type="domain" description="Cyclic nucleotide-binding" evidence="1">
    <location>
        <begin position="27"/>
        <end position="144"/>
    </location>
</feature>
<dbReference type="PRINTS" id="PR00103">
    <property type="entry name" value="CAMPKINASE"/>
</dbReference>
<dbReference type="Gene3D" id="2.60.120.10">
    <property type="entry name" value="Jelly Rolls"/>
    <property type="match status" value="1"/>
</dbReference>
<protein>
    <recommendedName>
        <fullName evidence="1">Cyclic nucleotide-binding domain-containing protein</fullName>
    </recommendedName>
</protein>
<dbReference type="Pfam" id="PF00027">
    <property type="entry name" value="cNMP_binding"/>
    <property type="match status" value="1"/>
</dbReference>
<dbReference type="SUPFAM" id="SSF51206">
    <property type="entry name" value="cAMP-binding domain-like"/>
    <property type="match status" value="1"/>
</dbReference>
<dbReference type="InterPro" id="IPR018490">
    <property type="entry name" value="cNMP-bd_dom_sf"/>
</dbReference>
<dbReference type="PANTHER" id="PTHR24567:SF74">
    <property type="entry name" value="HTH-TYPE TRANSCRIPTIONAL REGULATOR ARCR"/>
    <property type="match status" value="1"/>
</dbReference>
<accession>A0A382AJH9</accession>
<sequence>MKALYKNFFRKKDNSNPVLQALGNIPIFENLTGSELNDVARLTHERTYKLDEHVFKKLAPAEGMYVIMNGAVEINDPDSGTTFASLESGDFFGELALLDEEPRSASAVATQPSTLIGFFRTDLLTLMKRSPELGNKILLNLSRVLGERLRRTNQELAKIN</sequence>